<dbReference type="Proteomes" id="UP000036681">
    <property type="component" value="Unplaced"/>
</dbReference>
<evidence type="ECO:0000256" key="1">
    <source>
        <dbReference type="SAM" id="SignalP"/>
    </source>
</evidence>
<feature type="chain" id="PRO_5005657299" evidence="1">
    <location>
        <begin position="17"/>
        <end position="82"/>
    </location>
</feature>
<feature type="signal peptide" evidence="1">
    <location>
        <begin position="1"/>
        <end position="16"/>
    </location>
</feature>
<sequence length="82" mass="8867">MRLVVAILLTEILVICSPDTGDQVNHEVGPIDGGREKGAWLKNLRSKVRNFFFGHYGGGEGNNYGGTNIGSVYVINLNFSIG</sequence>
<proteinExistence type="predicted"/>
<keyword evidence="1" id="KW-0732">Signal</keyword>
<organism evidence="2 3">
    <name type="scientific">Ascaris lumbricoides</name>
    <name type="common">Giant roundworm</name>
    <dbReference type="NCBI Taxonomy" id="6252"/>
    <lineage>
        <taxon>Eukaryota</taxon>
        <taxon>Metazoa</taxon>
        <taxon>Ecdysozoa</taxon>
        <taxon>Nematoda</taxon>
        <taxon>Chromadorea</taxon>
        <taxon>Rhabditida</taxon>
        <taxon>Spirurina</taxon>
        <taxon>Ascaridomorpha</taxon>
        <taxon>Ascaridoidea</taxon>
        <taxon>Ascarididae</taxon>
        <taxon>Ascaris</taxon>
    </lineage>
</organism>
<protein>
    <submittedName>
        <fullName evidence="3">Secreted protein</fullName>
    </submittedName>
</protein>
<keyword evidence="2" id="KW-1185">Reference proteome</keyword>
<accession>A0A0M3IWN9</accession>
<dbReference type="AlphaFoldDB" id="A0A0M3IWN9"/>
<evidence type="ECO:0000313" key="2">
    <source>
        <dbReference type="Proteomes" id="UP000036681"/>
    </source>
</evidence>
<reference evidence="3" key="1">
    <citation type="submission" date="2017-02" db="UniProtKB">
        <authorList>
            <consortium name="WormBaseParasite"/>
        </authorList>
    </citation>
    <scope>IDENTIFICATION</scope>
</reference>
<name>A0A0M3IWN9_ASCLU</name>
<dbReference type="WBParaSite" id="ALUE_0002316701-mRNA-1">
    <property type="protein sequence ID" value="ALUE_0002316701-mRNA-1"/>
    <property type="gene ID" value="ALUE_0002316701"/>
</dbReference>
<evidence type="ECO:0000313" key="3">
    <source>
        <dbReference type="WBParaSite" id="ALUE_0002316701-mRNA-1"/>
    </source>
</evidence>